<evidence type="ECO:0000313" key="15">
    <source>
        <dbReference type="Proteomes" id="UP000001029"/>
    </source>
</evidence>
<comment type="catalytic activity">
    <reaction evidence="12">
        <text>2'-deoxyribonucleotide-(2'-deoxyribose 5'-phosphate)-2'-deoxyribonucleotide-DNA = a 3'-end 2'-deoxyribonucleotide-(2,3-dehydro-2,3-deoxyribose 5'-phosphate)-DNA + a 5'-end 5'-phospho-2'-deoxyribonucleoside-DNA + H(+)</text>
        <dbReference type="Rhea" id="RHEA:66592"/>
        <dbReference type="Rhea" id="RHEA-COMP:13180"/>
        <dbReference type="Rhea" id="RHEA-COMP:16897"/>
        <dbReference type="Rhea" id="RHEA-COMP:17067"/>
        <dbReference type="ChEBI" id="CHEBI:15378"/>
        <dbReference type="ChEBI" id="CHEBI:136412"/>
        <dbReference type="ChEBI" id="CHEBI:157695"/>
        <dbReference type="ChEBI" id="CHEBI:167181"/>
        <dbReference type="EC" id="4.2.99.18"/>
    </reaction>
</comment>
<dbReference type="InterPro" id="IPR004035">
    <property type="entry name" value="Endouclease-III_FeS-bd_BS"/>
</dbReference>
<dbReference type="PANTHER" id="PTHR10359:SF18">
    <property type="entry name" value="ENDONUCLEASE III"/>
    <property type="match status" value="1"/>
</dbReference>
<evidence type="ECO:0000259" key="13">
    <source>
        <dbReference type="SMART" id="SM00478"/>
    </source>
</evidence>
<keyword evidence="5 12" id="KW-0378">Hydrolase</keyword>
<reference evidence="14 15" key="1">
    <citation type="journal article" date="2009" name="Appl. Environ. Microbiol.">
        <title>Genomic analysis of 'Elusimicrobium minutum,' the first cultivated representative of the phylum 'Elusimicrobia' (formerly termite group 1).</title>
        <authorList>
            <person name="Herlemann D.P.R."/>
            <person name="Geissinger O."/>
            <person name="Ikeda-Ohtsubo W."/>
            <person name="Kunin V."/>
            <person name="Sun H."/>
            <person name="Lapidus A."/>
            <person name="Hugenholtz P."/>
            <person name="Brune A."/>
        </authorList>
    </citation>
    <scope>NUCLEOTIDE SEQUENCE [LARGE SCALE GENOMIC DNA]</scope>
    <source>
        <strain evidence="14 15">Pei191</strain>
    </source>
</reference>
<dbReference type="Gene3D" id="1.10.340.30">
    <property type="entry name" value="Hypothetical protein, domain 2"/>
    <property type="match status" value="1"/>
</dbReference>
<dbReference type="CDD" id="cd00056">
    <property type="entry name" value="ENDO3c"/>
    <property type="match status" value="1"/>
</dbReference>
<keyword evidence="15" id="KW-1185">Reference proteome</keyword>
<dbReference type="EC" id="4.2.99.18" evidence="12"/>
<evidence type="ECO:0000256" key="12">
    <source>
        <dbReference type="HAMAP-Rule" id="MF_00942"/>
    </source>
</evidence>
<protein>
    <recommendedName>
        <fullName evidence="12">Endonuclease III</fullName>
        <ecNumber evidence="12">4.2.99.18</ecNumber>
    </recommendedName>
    <alternativeName>
        <fullName evidence="12">DNA-(apurinic or apyrimidinic site) lyase</fullName>
    </alternativeName>
</protein>
<dbReference type="HAMAP" id="MF_00942">
    <property type="entry name" value="Nth"/>
    <property type="match status" value="1"/>
</dbReference>
<keyword evidence="3 12" id="KW-0479">Metal-binding</keyword>
<feature type="binding site" evidence="12">
    <location>
        <position position="200"/>
    </location>
    <ligand>
        <name>[4Fe-4S] cluster</name>
        <dbReference type="ChEBI" id="CHEBI:49883"/>
    </ligand>
</feature>
<evidence type="ECO:0000256" key="5">
    <source>
        <dbReference type="ARBA" id="ARBA00022801"/>
    </source>
</evidence>
<evidence type="ECO:0000256" key="2">
    <source>
        <dbReference type="ARBA" id="ARBA00022485"/>
    </source>
</evidence>
<dbReference type="PIRSF" id="PIRSF001435">
    <property type="entry name" value="Nth"/>
    <property type="match status" value="1"/>
</dbReference>
<evidence type="ECO:0000256" key="10">
    <source>
        <dbReference type="ARBA" id="ARBA00023239"/>
    </source>
</evidence>
<keyword evidence="7 12" id="KW-0411">Iron-sulfur</keyword>
<dbReference type="AlphaFoldDB" id="B2KBM8"/>
<feature type="binding site" evidence="12">
    <location>
        <position position="197"/>
    </location>
    <ligand>
        <name>[4Fe-4S] cluster</name>
        <dbReference type="ChEBI" id="CHEBI:49883"/>
    </ligand>
</feature>
<evidence type="ECO:0000256" key="1">
    <source>
        <dbReference type="ARBA" id="ARBA00008343"/>
    </source>
</evidence>
<dbReference type="EMBL" id="CP001055">
    <property type="protein sequence ID" value="ACC97715.1"/>
    <property type="molecule type" value="Genomic_DNA"/>
</dbReference>
<dbReference type="GO" id="GO:0051539">
    <property type="term" value="F:4 iron, 4 sulfur cluster binding"/>
    <property type="evidence" value="ECO:0007669"/>
    <property type="project" value="UniProtKB-UniRule"/>
</dbReference>
<accession>B2KBM8</accession>
<evidence type="ECO:0000256" key="7">
    <source>
        <dbReference type="ARBA" id="ARBA00023014"/>
    </source>
</evidence>
<keyword evidence="9 12" id="KW-0234">DNA repair</keyword>
<dbReference type="InterPro" id="IPR003265">
    <property type="entry name" value="HhH-GPD_domain"/>
</dbReference>
<keyword evidence="14" id="KW-0255">Endonuclease</keyword>
<keyword evidence="10 12" id="KW-0456">Lyase</keyword>
<dbReference type="KEGG" id="emi:Emin_0150"/>
<keyword evidence="8 12" id="KW-0238">DNA-binding</keyword>
<dbReference type="GO" id="GO:0003677">
    <property type="term" value="F:DNA binding"/>
    <property type="evidence" value="ECO:0007669"/>
    <property type="project" value="UniProtKB-UniRule"/>
</dbReference>
<dbReference type="Pfam" id="PF00730">
    <property type="entry name" value="HhH-GPD"/>
    <property type="match status" value="1"/>
</dbReference>
<evidence type="ECO:0000256" key="4">
    <source>
        <dbReference type="ARBA" id="ARBA00022763"/>
    </source>
</evidence>
<feature type="domain" description="HhH-GPD" evidence="13">
    <location>
        <begin position="40"/>
        <end position="188"/>
    </location>
</feature>
<evidence type="ECO:0000256" key="9">
    <source>
        <dbReference type="ARBA" id="ARBA00023204"/>
    </source>
</evidence>
<dbReference type="FunFam" id="1.10.340.30:FF:000001">
    <property type="entry name" value="Endonuclease III"/>
    <property type="match status" value="1"/>
</dbReference>
<keyword evidence="11 12" id="KW-0326">Glycosidase</keyword>
<keyword evidence="2 12" id="KW-0004">4Fe-4S</keyword>
<evidence type="ECO:0000256" key="3">
    <source>
        <dbReference type="ARBA" id="ARBA00022723"/>
    </source>
</evidence>
<dbReference type="GO" id="GO:0046872">
    <property type="term" value="F:metal ion binding"/>
    <property type="evidence" value="ECO:0007669"/>
    <property type="project" value="UniProtKB-KW"/>
</dbReference>
<dbReference type="STRING" id="445932.Emin_0150"/>
<dbReference type="NCBIfam" id="TIGR01083">
    <property type="entry name" value="nth"/>
    <property type="match status" value="1"/>
</dbReference>
<dbReference type="PANTHER" id="PTHR10359">
    <property type="entry name" value="A/G-SPECIFIC ADENINE GLYCOSYLASE/ENDONUCLEASE III"/>
    <property type="match status" value="1"/>
</dbReference>
<keyword evidence="6 12" id="KW-0408">Iron</keyword>
<dbReference type="InterPro" id="IPR011257">
    <property type="entry name" value="DNA_glycosylase"/>
</dbReference>
<dbReference type="GO" id="GO:0140078">
    <property type="term" value="F:class I DNA-(apurinic or apyrimidinic site) endonuclease activity"/>
    <property type="evidence" value="ECO:0007669"/>
    <property type="project" value="UniProtKB-EC"/>
</dbReference>
<dbReference type="GO" id="GO:0006285">
    <property type="term" value="P:base-excision repair, AP site formation"/>
    <property type="evidence" value="ECO:0007669"/>
    <property type="project" value="TreeGrafter"/>
</dbReference>
<dbReference type="SUPFAM" id="SSF48150">
    <property type="entry name" value="DNA-glycosylase"/>
    <property type="match status" value="1"/>
</dbReference>
<name>B2KBM8_ELUMP</name>
<dbReference type="OrthoDB" id="9800977at2"/>
<dbReference type="InterPro" id="IPR023170">
    <property type="entry name" value="HhH_base_excis_C"/>
</dbReference>
<dbReference type="FunFam" id="1.10.1670.10:FF:000001">
    <property type="entry name" value="Endonuclease III"/>
    <property type="match status" value="1"/>
</dbReference>
<dbReference type="Gene3D" id="1.10.1670.10">
    <property type="entry name" value="Helix-hairpin-Helix base-excision DNA repair enzymes (C-terminal)"/>
    <property type="match status" value="1"/>
</dbReference>
<dbReference type="SMART" id="SM00478">
    <property type="entry name" value="ENDO3c"/>
    <property type="match status" value="1"/>
</dbReference>
<comment type="cofactor">
    <cofactor evidence="12">
        <name>[4Fe-4S] cluster</name>
        <dbReference type="ChEBI" id="CHEBI:49883"/>
    </cofactor>
    <text evidence="12">Binds 1 [4Fe-4S] cluster.</text>
</comment>
<dbReference type="Proteomes" id="UP000001029">
    <property type="component" value="Chromosome"/>
</dbReference>
<evidence type="ECO:0000256" key="6">
    <source>
        <dbReference type="ARBA" id="ARBA00023004"/>
    </source>
</evidence>
<keyword evidence="14" id="KW-0540">Nuclease</keyword>
<dbReference type="HOGENOM" id="CLU_012862_3_3_0"/>
<evidence type="ECO:0000256" key="11">
    <source>
        <dbReference type="ARBA" id="ARBA00023295"/>
    </source>
</evidence>
<gene>
    <name evidence="12" type="primary">nth</name>
    <name evidence="14" type="ordered locus">Emin_0150</name>
</gene>
<dbReference type="InterPro" id="IPR005759">
    <property type="entry name" value="Nth"/>
</dbReference>
<keyword evidence="4 12" id="KW-0227">DNA damage</keyword>
<comment type="function">
    <text evidence="12">DNA repair enzyme that has both DNA N-glycosylase activity and AP-lyase activity. The DNA N-glycosylase activity releases various damaged pyrimidines from DNA by cleaving the N-glycosidic bond, leaving an AP (apurinic/apyrimidinic) site. The AP-lyase activity cleaves the phosphodiester bond 3' to the AP site by a beta-elimination, leaving a 3'-terminal unsaturated sugar and a product with a terminal 5'-phosphate.</text>
</comment>
<comment type="similarity">
    <text evidence="1 12">Belongs to the Nth/MutY family.</text>
</comment>
<dbReference type="RefSeq" id="WP_012414330.1">
    <property type="nucleotide sequence ID" value="NC_010644.1"/>
</dbReference>
<organism evidence="14 15">
    <name type="scientific">Elusimicrobium minutum (strain Pei191)</name>
    <dbReference type="NCBI Taxonomy" id="445932"/>
    <lineage>
        <taxon>Bacteria</taxon>
        <taxon>Pseudomonadati</taxon>
        <taxon>Elusimicrobiota</taxon>
        <taxon>Elusimicrobia</taxon>
        <taxon>Elusimicrobiales</taxon>
        <taxon>Elusimicrobiaceae</taxon>
        <taxon>Elusimicrobium</taxon>
    </lineage>
</organism>
<dbReference type="PROSITE" id="PS00764">
    <property type="entry name" value="ENDONUCLEASE_III_1"/>
    <property type="match status" value="1"/>
</dbReference>
<proteinExistence type="inferred from homology"/>
<feature type="binding site" evidence="12">
    <location>
        <position position="190"/>
    </location>
    <ligand>
        <name>[4Fe-4S] cluster</name>
        <dbReference type="ChEBI" id="CHEBI:49883"/>
    </ligand>
</feature>
<evidence type="ECO:0000256" key="8">
    <source>
        <dbReference type="ARBA" id="ARBA00023125"/>
    </source>
</evidence>
<dbReference type="GO" id="GO:0019104">
    <property type="term" value="F:DNA N-glycosylase activity"/>
    <property type="evidence" value="ECO:0007669"/>
    <property type="project" value="UniProtKB-UniRule"/>
</dbReference>
<feature type="binding site" evidence="12">
    <location>
        <position position="206"/>
    </location>
    <ligand>
        <name>[4Fe-4S] cluster</name>
        <dbReference type="ChEBI" id="CHEBI:49883"/>
    </ligand>
</feature>
<evidence type="ECO:0000313" key="14">
    <source>
        <dbReference type="EMBL" id="ACC97715.1"/>
    </source>
</evidence>
<sequence length="215" mass="24042">MLLKKEKISKIVKILRKDYPDTKTALGYESAFQLLVAVILSAQCTDARVNMVTPVLFAKYPTPQKMAKANLEDIETIIKSTGFYHAKAKSIVTTAQILTEDFNGEVPDNMNDLLKLRGVARKTANVVLSDFFKKTEGVVVDTHVKRVSYRTGLTNNTAPVKVELDLMKKLPKQDWLWAGNAFVWHGRKVCDARKPKCSLCSITKICPKNGVKNSI</sequence>